<evidence type="ECO:0000313" key="3">
    <source>
        <dbReference type="Proteomes" id="UP000184447"/>
    </source>
</evidence>
<dbReference type="Pfam" id="PF13308">
    <property type="entry name" value="YARHG"/>
    <property type="match status" value="3"/>
</dbReference>
<feature type="domain" description="YARHG" evidence="1">
    <location>
        <begin position="185"/>
        <end position="266"/>
    </location>
</feature>
<evidence type="ECO:0000313" key="2">
    <source>
        <dbReference type="EMBL" id="SHI03283.1"/>
    </source>
</evidence>
<organism evidence="2 3">
    <name type="scientific">Clostridium grantii DSM 8605</name>
    <dbReference type="NCBI Taxonomy" id="1121316"/>
    <lineage>
        <taxon>Bacteria</taxon>
        <taxon>Bacillati</taxon>
        <taxon>Bacillota</taxon>
        <taxon>Clostridia</taxon>
        <taxon>Eubacteriales</taxon>
        <taxon>Clostridiaceae</taxon>
        <taxon>Clostridium</taxon>
    </lineage>
</organism>
<feature type="domain" description="YARHG" evidence="1">
    <location>
        <begin position="290"/>
        <end position="370"/>
    </location>
</feature>
<keyword evidence="3" id="KW-1185">Reference proteome</keyword>
<dbReference type="STRING" id="1121316.SAMN02745207_03934"/>
<dbReference type="InterPro" id="IPR025582">
    <property type="entry name" value="YARHG_dom"/>
</dbReference>
<dbReference type="SMART" id="SM01324">
    <property type="entry name" value="YARHG"/>
    <property type="match status" value="3"/>
</dbReference>
<proteinExistence type="predicted"/>
<dbReference type="InterPro" id="IPR038434">
    <property type="entry name" value="YARHG_sf"/>
</dbReference>
<dbReference type="AlphaFoldDB" id="A0A1M5XVJ6"/>
<sequence length="370" mass="43589">MKKVIKHILIIGLIMTINSLLGGCSSVKDIANKTLSKTNDNVPKVEDATNKQSLSNSDSNKSRIIKLNLGSNNAIEINLDEKLNEELLTRLNDDELMVIRNGYYAKYGYEFPDGRYLNYFNQFKWYKPLSDNVENELTVLDKENIRLIDEYDKSKVNNIEIPTSKSNSRIKNNRDYIMKLDLGSGYFIYIDLNERLSEEILWKLTEEELSYVRNGYYAKHGYKFSQEKYLNYFKQYSWYNPISSNVEKSLSSIDQDNVKLVQEYEDTFTSYQQENNYIGYFCIYFDRGAGDYIMIDLEQGLEESLLCQLNSTELALLRNAYYAKHGYIFSMQEYSNYFYQYEWYYPDSKNVESRLTNLDKSNIALVQKYE</sequence>
<dbReference type="EMBL" id="FQXM01000037">
    <property type="protein sequence ID" value="SHI03283.1"/>
    <property type="molecule type" value="Genomic_DNA"/>
</dbReference>
<evidence type="ECO:0000259" key="1">
    <source>
        <dbReference type="SMART" id="SM01324"/>
    </source>
</evidence>
<reference evidence="2 3" key="1">
    <citation type="submission" date="2016-11" db="EMBL/GenBank/DDBJ databases">
        <authorList>
            <person name="Jaros S."/>
            <person name="Januszkiewicz K."/>
            <person name="Wedrychowicz H."/>
        </authorList>
    </citation>
    <scope>NUCLEOTIDE SEQUENCE [LARGE SCALE GENOMIC DNA]</scope>
    <source>
        <strain evidence="2 3">DSM 8605</strain>
    </source>
</reference>
<dbReference type="Proteomes" id="UP000184447">
    <property type="component" value="Unassembled WGS sequence"/>
</dbReference>
<dbReference type="RefSeq" id="WP_073340749.1">
    <property type="nucleotide sequence ID" value="NZ_FQXM01000037.1"/>
</dbReference>
<dbReference type="PROSITE" id="PS51257">
    <property type="entry name" value="PROKAR_LIPOPROTEIN"/>
    <property type="match status" value="1"/>
</dbReference>
<accession>A0A1M5XVJ6</accession>
<dbReference type="OrthoDB" id="517663at2"/>
<dbReference type="Gene3D" id="1.20.58.1690">
    <property type="match status" value="3"/>
</dbReference>
<gene>
    <name evidence="2" type="ORF">SAMN02745207_03934</name>
</gene>
<name>A0A1M5XVJ6_9CLOT</name>
<protein>
    <submittedName>
        <fullName evidence="2">YARHG domain-containing protein</fullName>
    </submittedName>
</protein>
<feature type="domain" description="YARHG" evidence="1">
    <location>
        <begin position="72"/>
        <end position="153"/>
    </location>
</feature>